<evidence type="ECO:0000259" key="11">
    <source>
        <dbReference type="Pfam" id="PF20628"/>
    </source>
</evidence>
<keyword evidence="4" id="KW-0479">Metal-binding</keyword>
<comment type="cofactor">
    <cofactor evidence="1">
        <name>heme b</name>
        <dbReference type="ChEBI" id="CHEBI:60344"/>
    </cofactor>
</comment>
<protein>
    <submittedName>
        <fullName evidence="12">Dyp-type peroxidase</fullName>
    </submittedName>
</protein>
<accession>A0ABP5SB38</accession>
<evidence type="ECO:0000313" key="12">
    <source>
        <dbReference type="EMBL" id="GAA2326075.1"/>
    </source>
</evidence>
<keyword evidence="6" id="KW-0560">Oxidoreductase</keyword>
<gene>
    <name evidence="12" type="ORF">GCM10010170_000560</name>
</gene>
<feature type="signal peptide" evidence="9">
    <location>
        <begin position="1"/>
        <end position="27"/>
    </location>
</feature>
<proteinExistence type="inferred from homology"/>
<dbReference type="PANTHER" id="PTHR30521">
    <property type="entry name" value="DEFERROCHELATASE/PEROXIDASE"/>
    <property type="match status" value="1"/>
</dbReference>
<dbReference type="RefSeq" id="WP_344610107.1">
    <property type="nucleotide sequence ID" value="NZ_BAAARV010000003.1"/>
</dbReference>
<dbReference type="PANTHER" id="PTHR30521:SF4">
    <property type="entry name" value="DEFERROCHELATASE"/>
    <property type="match status" value="1"/>
</dbReference>
<keyword evidence="2 12" id="KW-0575">Peroxidase</keyword>
<dbReference type="Proteomes" id="UP001501444">
    <property type="component" value="Unassembled WGS sequence"/>
</dbReference>
<dbReference type="Pfam" id="PF20628">
    <property type="entry name" value="Dyp_perox_C"/>
    <property type="match status" value="1"/>
</dbReference>
<comment type="similarity">
    <text evidence="8">Belongs to the DyP-type peroxidase family.</text>
</comment>
<dbReference type="InterPro" id="IPR011008">
    <property type="entry name" value="Dimeric_a/b-barrel"/>
</dbReference>
<organism evidence="12 13">
    <name type="scientific">Dactylosporangium salmoneum</name>
    <dbReference type="NCBI Taxonomy" id="53361"/>
    <lineage>
        <taxon>Bacteria</taxon>
        <taxon>Bacillati</taxon>
        <taxon>Actinomycetota</taxon>
        <taxon>Actinomycetes</taxon>
        <taxon>Micromonosporales</taxon>
        <taxon>Micromonosporaceae</taxon>
        <taxon>Dactylosporangium</taxon>
    </lineage>
</organism>
<dbReference type="GO" id="GO:0004601">
    <property type="term" value="F:peroxidase activity"/>
    <property type="evidence" value="ECO:0007669"/>
    <property type="project" value="UniProtKB-KW"/>
</dbReference>
<evidence type="ECO:0000256" key="1">
    <source>
        <dbReference type="ARBA" id="ARBA00001970"/>
    </source>
</evidence>
<dbReference type="SUPFAM" id="SSF54909">
    <property type="entry name" value="Dimeric alpha+beta barrel"/>
    <property type="match status" value="1"/>
</dbReference>
<keyword evidence="3" id="KW-0349">Heme</keyword>
<evidence type="ECO:0000256" key="7">
    <source>
        <dbReference type="ARBA" id="ARBA00023004"/>
    </source>
</evidence>
<dbReference type="EMBL" id="BAAARV010000003">
    <property type="protein sequence ID" value="GAA2326075.1"/>
    <property type="molecule type" value="Genomic_DNA"/>
</dbReference>
<comment type="caution">
    <text evidence="12">The sequence shown here is derived from an EMBL/GenBank/DDBJ whole genome shotgun (WGS) entry which is preliminary data.</text>
</comment>
<dbReference type="Pfam" id="PF04261">
    <property type="entry name" value="Dyp_perox_N"/>
    <property type="match status" value="1"/>
</dbReference>
<evidence type="ECO:0000313" key="13">
    <source>
        <dbReference type="Proteomes" id="UP001501444"/>
    </source>
</evidence>
<dbReference type="InterPro" id="IPR006311">
    <property type="entry name" value="TAT_signal"/>
</dbReference>
<keyword evidence="13" id="KW-1185">Reference proteome</keyword>
<reference evidence="13" key="1">
    <citation type="journal article" date="2019" name="Int. J. Syst. Evol. Microbiol.">
        <title>The Global Catalogue of Microorganisms (GCM) 10K type strain sequencing project: providing services to taxonomists for standard genome sequencing and annotation.</title>
        <authorList>
            <consortium name="The Broad Institute Genomics Platform"/>
            <consortium name="The Broad Institute Genome Sequencing Center for Infectious Disease"/>
            <person name="Wu L."/>
            <person name="Ma J."/>
        </authorList>
    </citation>
    <scope>NUCLEOTIDE SEQUENCE [LARGE SCALE GENOMIC DNA]</scope>
    <source>
        <strain evidence="13">JCM 3272</strain>
    </source>
</reference>
<evidence type="ECO:0000259" key="10">
    <source>
        <dbReference type="Pfam" id="PF04261"/>
    </source>
</evidence>
<sequence>MTERTPAPVSRRALLTGGALTVGGALAGAAAVAAVRRDAAGPAPVSSTVDYGLQVVPFHGEHQAGIETPAQAHAAFVALTLGAGVDREALGRLMRLLTDDAARLTQGTAALADGQPELAAVPARLTVTFGFGPGLFDAAGLAAKRPESLQQLPPFGIDKLQPQWCGGDLLLQICADDPVTVAHAQRMLVKDARAFAAVRWVQRGFRRGRGMQDDGVTQRNILGQVDGTANPQPGTDVFAGAVWTDDGPQWLHGGTTLVLRRIRAELETWDAADTVGKEFAVGRRLSDGAPLTGRTEHDPLDLQAKNANGFPVISEFSHAARAHVLSDRQRIFRRPYNYDEAPAADGTADAGLIFAAYQRDIARQFLPIQRNLAEADLLNDWITPIGSAVFAVPPGCAAGGWIGQGLLG</sequence>
<evidence type="ECO:0000256" key="5">
    <source>
        <dbReference type="ARBA" id="ARBA00022729"/>
    </source>
</evidence>
<evidence type="ECO:0000256" key="3">
    <source>
        <dbReference type="ARBA" id="ARBA00022617"/>
    </source>
</evidence>
<evidence type="ECO:0000256" key="6">
    <source>
        <dbReference type="ARBA" id="ARBA00023002"/>
    </source>
</evidence>
<keyword evidence="7" id="KW-0408">Iron</keyword>
<dbReference type="PROSITE" id="PS51318">
    <property type="entry name" value="TAT"/>
    <property type="match status" value="1"/>
</dbReference>
<keyword evidence="5 9" id="KW-0732">Signal</keyword>
<dbReference type="InterPro" id="IPR048327">
    <property type="entry name" value="Dyp_perox_N"/>
</dbReference>
<feature type="domain" description="Dyp-type peroxidase C-terminal" evidence="11">
    <location>
        <begin position="217"/>
        <end position="396"/>
    </location>
</feature>
<evidence type="ECO:0000256" key="2">
    <source>
        <dbReference type="ARBA" id="ARBA00022559"/>
    </source>
</evidence>
<feature type="domain" description="Dyp-type peroxidase N-terminal" evidence="10">
    <location>
        <begin position="63"/>
        <end position="206"/>
    </location>
</feature>
<evidence type="ECO:0000256" key="9">
    <source>
        <dbReference type="SAM" id="SignalP"/>
    </source>
</evidence>
<feature type="chain" id="PRO_5046730944" evidence="9">
    <location>
        <begin position="28"/>
        <end position="408"/>
    </location>
</feature>
<dbReference type="InterPro" id="IPR048328">
    <property type="entry name" value="Dyp_perox_C"/>
</dbReference>
<dbReference type="InterPro" id="IPR006314">
    <property type="entry name" value="Dyp_peroxidase"/>
</dbReference>
<name>A0ABP5SB38_9ACTN</name>
<evidence type="ECO:0000256" key="4">
    <source>
        <dbReference type="ARBA" id="ARBA00022723"/>
    </source>
</evidence>
<dbReference type="PROSITE" id="PS51404">
    <property type="entry name" value="DYP_PEROXIDASE"/>
    <property type="match status" value="1"/>
</dbReference>
<evidence type="ECO:0000256" key="8">
    <source>
        <dbReference type="ARBA" id="ARBA00025737"/>
    </source>
</evidence>
<dbReference type="NCBIfam" id="TIGR01413">
    <property type="entry name" value="Dyp_perox_fam"/>
    <property type="match status" value="1"/>
</dbReference>